<dbReference type="GO" id="GO:0000329">
    <property type="term" value="C:fungal-type vacuole membrane"/>
    <property type="evidence" value="ECO:0007669"/>
    <property type="project" value="TreeGrafter"/>
</dbReference>
<dbReference type="InterPro" id="IPR005829">
    <property type="entry name" value="Sugar_transporter_CS"/>
</dbReference>
<proteinExistence type="predicted"/>
<dbReference type="SUPFAM" id="SSF103473">
    <property type="entry name" value="MFS general substrate transporter"/>
    <property type="match status" value="1"/>
</dbReference>
<protein>
    <submittedName>
        <fullName evidence="7">Major facilitator superfamily domain-containing protein</fullName>
    </submittedName>
</protein>
<evidence type="ECO:0000313" key="7">
    <source>
        <dbReference type="EMBL" id="KAK3681467.1"/>
    </source>
</evidence>
<feature type="transmembrane region" description="Helical" evidence="5">
    <location>
        <begin position="98"/>
        <end position="116"/>
    </location>
</feature>
<evidence type="ECO:0000256" key="1">
    <source>
        <dbReference type="ARBA" id="ARBA00004141"/>
    </source>
</evidence>
<gene>
    <name evidence="7" type="ORF">B0T22DRAFT_502491</name>
</gene>
<dbReference type="PROSITE" id="PS50850">
    <property type="entry name" value="MFS"/>
    <property type="match status" value="1"/>
</dbReference>
<feature type="transmembrane region" description="Helical" evidence="5">
    <location>
        <begin position="324"/>
        <end position="352"/>
    </location>
</feature>
<accession>A0AAE0WZD4</accession>
<feature type="transmembrane region" description="Helical" evidence="5">
    <location>
        <begin position="388"/>
        <end position="411"/>
    </location>
</feature>
<evidence type="ECO:0000256" key="4">
    <source>
        <dbReference type="ARBA" id="ARBA00023136"/>
    </source>
</evidence>
<evidence type="ECO:0000256" key="3">
    <source>
        <dbReference type="ARBA" id="ARBA00022989"/>
    </source>
</evidence>
<dbReference type="GO" id="GO:0015174">
    <property type="term" value="F:basic amino acid transmembrane transporter activity"/>
    <property type="evidence" value="ECO:0007669"/>
    <property type="project" value="TreeGrafter"/>
</dbReference>
<name>A0AAE0WZD4_9PEZI</name>
<keyword evidence="4 5" id="KW-0472">Membrane</keyword>
<organism evidence="7 8">
    <name type="scientific">Podospora appendiculata</name>
    <dbReference type="NCBI Taxonomy" id="314037"/>
    <lineage>
        <taxon>Eukaryota</taxon>
        <taxon>Fungi</taxon>
        <taxon>Dikarya</taxon>
        <taxon>Ascomycota</taxon>
        <taxon>Pezizomycotina</taxon>
        <taxon>Sordariomycetes</taxon>
        <taxon>Sordariomycetidae</taxon>
        <taxon>Sordariales</taxon>
        <taxon>Podosporaceae</taxon>
        <taxon>Podospora</taxon>
    </lineage>
</organism>
<feature type="transmembrane region" description="Helical" evidence="5">
    <location>
        <begin position="262"/>
        <end position="280"/>
    </location>
</feature>
<evidence type="ECO:0000259" key="6">
    <source>
        <dbReference type="PROSITE" id="PS50850"/>
    </source>
</evidence>
<dbReference type="PROSITE" id="PS00217">
    <property type="entry name" value="SUGAR_TRANSPORT_2"/>
    <property type="match status" value="1"/>
</dbReference>
<sequence>MAVPTTTTDDNGSFSTSATAAENTPLLLSETASSYTARDVVSLGHQPVVEDEERISRARGVCIILSMWALIFLQASNMSGISTTQSIIAADLNAYEHAMWFTSSYLITMSSVAPLVGRLSMIFTPGVMTLFSSFFFSVGALVTSQAHTFAVFILGRILVGIGGGGIMTLSMILVIQLTSRKRRGLWIGVNNAGFTIGLSTGAVVYGALLPALGWRALFWIQSPIGVLAGLGVYLSMPASLLHGTSSPKDPSPVASLRAKLATIDYAGALALTLTITLFLYSLSGTIQPLPLLLSLLTLSVFLLIESRHATDPIIPLHLLADRGILLSCLSQFGFMAARWTVLFYAPVFILAVRGLSPAVAGAVLLPTNLGFGTGGLLVGWLHVRHAGAFWLPSLVSLALFTVALAGLSFLSTAAASAALYVSVIFLNGLFTGAALNYTLAHLLHLSSPDMHFIVTGLLSTFRGFAGSFGTAIGGGVFARSLRGALADGFARLDGGNAGGGVSRAREKMITVLIGSPAEVWDRDFLSPAERAIAVAGYEGALRVLYRSAAGVCLLVLLLQAGTGWAAPPATEAEEEEIEEAFADADATMEA</sequence>
<keyword evidence="3 5" id="KW-1133">Transmembrane helix</keyword>
<evidence type="ECO:0000256" key="2">
    <source>
        <dbReference type="ARBA" id="ARBA00022692"/>
    </source>
</evidence>
<comment type="caution">
    <text evidence="7">The sequence shown here is derived from an EMBL/GenBank/DDBJ whole genome shotgun (WGS) entry which is preliminary data.</text>
</comment>
<dbReference type="InterPro" id="IPR020846">
    <property type="entry name" value="MFS_dom"/>
</dbReference>
<dbReference type="EMBL" id="JAULSO010000007">
    <property type="protein sequence ID" value="KAK3681467.1"/>
    <property type="molecule type" value="Genomic_DNA"/>
</dbReference>
<reference evidence="7" key="1">
    <citation type="journal article" date="2023" name="Mol. Phylogenet. Evol.">
        <title>Genome-scale phylogeny and comparative genomics of the fungal order Sordariales.</title>
        <authorList>
            <person name="Hensen N."/>
            <person name="Bonometti L."/>
            <person name="Westerberg I."/>
            <person name="Brannstrom I.O."/>
            <person name="Guillou S."/>
            <person name="Cros-Aarteil S."/>
            <person name="Calhoun S."/>
            <person name="Haridas S."/>
            <person name="Kuo A."/>
            <person name="Mondo S."/>
            <person name="Pangilinan J."/>
            <person name="Riley R."/>
            <person name="LaButti K."/>
            <person name="Andreopoulos B."/>
            <person name="Lipzen A."/>
            <person name="Chen C."/>
            <person name="Yan M."/>
            <person name="Daum C."/>
            <person name="Ng V."/>
            <person name="Clum A."/>
            <person name="Steindorff A."/>
            <person name="Ohm R.A."/>
            <person name="Martin F."/>
            <person name="Silar P."/>
            <person name="Natvig D.O."/>
            <person name="Lalanne C."/>
            <person name="Gautier V."/>
            <person name="Ament-Velasquez S.L."/>
            <person name="Kruys A."/>
            <person name="Hutchinson M.I."/>
            <person name="Powell A.J."/>
            <person name="Barry K."/>
            <person name="Miller A.N."/>
            <person name="Grigoriev I.V."/>
            <person name="Debuchy R."/>
            <person name="Gladieux P."/>
            <person name="Hiltunen Thoren M."/>
            <person name="Johannesson H."/>
        </authorList>
    </citation>
    <scope>NUCLEOTIDE SEQUENCE</scope>
    <source>
        <strain evidence="7">CBS 314.62</strain>
    </source>
</reference>
<dbReference type="Gene3D" id="1.20.1250.20">
    <property type="entry name" value="MFS general substrate transporter like domains"/>
    <property type="match status" value="2"/>
</dbReference>
<evidence type="ECO:0000313" key="8">
    <source>
        <dbReference type="Proteomes" id="UP001270362"/>
    </source>
</evidence>
<comment type="subcellular location">
    <subcellularLocation>
        <location evidence="1">Membrane</location>
        <topology evidence="1">Multi-pass membrane protein</topology>
    </subcellularLocation>
</comment>
<feature type="transmembrane region" description="Helical" evidence="5">
    <location>
        <begin position="60"/>
        <end position="78"/>
    </location>
</feature>
<feature type="transmembrane region" description="Helical" evidence="5">
    <location>
        <begin position="149"/>
        <end position="175"/>
    </location>
</feature>
<dbReference type="InterPro" id="IPR011701">
    <property type="entry name" value="MFS"/>
</dbReference>
<dbReference type="Pfam" id="PF07690">
    <property type="entry name" value="MFS_1"/>
    <property type="match status" value="1"/>
</dbReference>
<dbReference type="AlphaFoldDB" id="A0AAE0WZD4"/>
<keyword evidence="2 5" id="KW-0812">Transmembrane</keyword>
<reference evidence="7" key="2">
    <citation type="submission" date="2023-06" db="EMBL/GenBank/DDBJ databases">
        <authorList>
            <consortium name="Lawrence Berkeley National Laboratory"/>
            <person name="Haridas S."/>
            <person name="Hensen N."/>
            <person name="Bonometti L."/>
            <person name="Westerberg I."/>
            <person name="Brannstrom I.O."/>
            <person name="Guillou S."/>
            <person name="Cros-Aarteil S."/>
            <person name="Calhoun S."/>
            <person name="Kuo A."/>
            <person name="Mondo S."/>
            <person name="Pangilinan J."/>
            <person name="Riley R."/>
            <person name="Labutti K."/>
            <person name="Andreopoulos B."/>
            <person name="Lipzen A."/>
            <person name="Chen C."/>
            <person name="Yanf M."/>
            <person name="Daum C."/>
            <person name="Ng V."/>
            <person name="Clum A."/>
            <person name="Steindorff A."/>
            <person name="Ohm R."/>
            <person name="Martin F."/>
            <person name="Silar P."/>
            <person name="Natvig D."/>
            <person name="Lalanne C."/>
            <person name="Gautier V."/>
            <person name="Ament-Velasquez S.L."/>
            <person name="Kruys A."/>
            <person name="Hutchinson M.I."/>
            <person name="Powell A.J."/>
            <person name="Barry K."/>
            <person name="Miller A.N."/>
            <person name="Grigoriev I.V."/>
            <person name="Debuchy R."/>
            <person name="Gladieux P."/>
            <person name="Thoren M.H."/>
            <person name="Johannesson H."/>
        </authorList>
    </citation>
    <scope>NUCLEOTIDE SEQUENCE</scope>
    <source>
        <strain evidence="7">CBS 314.62</strain>
    </source>
</reference>
<feature type="transmembrane region" description="Helical" evidence="5">
    <location>
        <begin position="123"/>
        <end position="143"/>
    </location>
</feature>
<dbReference type="PANTHER" id="PTHR23501">
    <property type="entry name" value="MAJOR FACILITATOR SUPERFAMILY"/>
    <property type="match status" value="1"/>
</dbReference>
<keyword evidence="8" id="KW-1185">Reference proteome</keyword>
<feature type="transmembrane region" description="Helical" evidence="5">
    <location>
        <begin position="417"/>
        <end position="440"/>
    </location>
</feature>
<dbReference type="Proteomes" id="UP001270362">
    <property type="component" value="Unassembled WGS sequence"/>
</dbReference>
<feature type="domain" description="Major facilitator superfamily (MFS) profile" evidence="6">
    <location>
        <begin position="63"/>
        <end position="563"/>
    </location>
</feature>
<feature type="transmembrane region" description="Helical" evidence="5">
    <location>
        <begin position="218"/>
        <end position="241"/>
    </location>
</feature>
<feature type="transmembrane region" description="Helical" evidence="5">
    <location>
        <begin position="187"/>
        <end position="212"/>
    </location>
</feature>
<dbReference type="PANTHER" id="PTHR23501:SF6">
    <property type="entry name" value="MULTIDRUG TRANSPORTER, PUTATIVE (AFU_ORTHOLOGUE AFUA_3G14560)-RELATED"/>
    <property type="match status" value="1"/>
</dbReference>
<feature type="transmembrane region" description="Helical" evidence="5">
    <location>
        <begin position="358"/>
        <end position="381"/>
    </location>
</feature>
<dbReference type="InterPro" id="IPR036259">
    <property type="entry name" value="MFS_trans_sf"/>
</dbReference>
<evidence type="ECO:0000256" key="5">
    <source>
        <dbReference type="SAM" id="Phobius"/>
    </source>
</evidence>